<comment type="caution">
    <text evidence="7">The sequence shown here is derived from an EMBL/GenBank/DDBJ whole genome shotgun (WGS) entry which is preliminary data.</text>
</comment>
<gene>
    <name evidence="7" type="ORF">CLO192961_LOCUS154798</name>
</gene>
<evidence type="ECO:0000313" key="7">
    <source>
        <dbReference type="EMBL" id="VUC25062.1"/>
    </source>
</evidence>
<dbReference type="PANTHER" id="PTHR47660">
    <property type="entry name" value="TRANSCRIPTION FACTOR WITH C2H2 AND ZN(2)-CYS(6) DNA BINDING DOMAIN (EUROFUNG)-RELATED-RELATED"/>
    <property type="match status" value="1"/>
</dbReference>
<evidence type="ECO:0000256" key="5">
    <source>
        <dbReference type="ARBA" id="ARBA00023242"/>
    </source>
</evidence>
<keyword evidence="3" id="KW-0805">Transcription regulation</keyword>
<evidence type="ECO:0000259" key="6">
    <source>
        <dbReference type="Pfam" id="PF04082"/>
    </source>
</evidence>
<keyword evidence="2" id="KW-0862">Zinc</keyword>
<reference evidence="7 8" key="1">
    <citation type="submission" date="2019-06" db="EMBL/GenBank/DDBJ databases">
        <authorList>
            <person name="Broberg M."/>
        </authorList>
    </citation>
    <scope>NUCLEOTIDE SEQUENCE [LARGE SCALE GENOMIC DNA]</scope>
</reference>
<accession>A0ABY6U387</accession>
<dbReference type="PANTHER" id="PTHR47660:SF3">
    <property type="entry name" value="FINGER DOMAIN PROTEIN, PUTATIVE (AFU_ORTHOLOGUE AFUA_4G03310)-RELATED"/>
    <property type="match status" value="1"/>
</dbReference>
<evidence type="ECO:0000256" key="1">
    <source>
        <dbReference type="ARBA" id="ARBA00022723"/>
    </source>
</evidence>
<feature type="domain" description="Xylanolytic transcriptional activator regulatory" evidence="6">
    <location>
        <begin position="209"/>
        <end position="328"/>
    </location>
</feature>
<keyword evidence="8" id="KW-1185">Reference proteome</keyword>
<dbReference type="EMBL" id="CABFNS010000729">
    <property type="protein sequence ID" value="VUC25062.1"/>
    <property type="molecule type" value="Genomic_DNA"/>
</dbReference>
<organism evidence="7 8">
    <name type="scientific">Bionectria ochroleuca</name>
    <name type="common">Gliocladium roseum</name>
    <dbReference type="NCBI Taxonomy" id="29856"/>
    <lineage>
        <taxon>Eukaryota</taxon>
        <taxon>Fungi</taxon>
        <taxon>Dikarya</taxon>
        <taxon>Ascomycota</taxon>
        <taxon>Pezizomycotina</taxon>
        <taxon>Sordariomycetes</taxon>
        <taxon>Hypocreomycetidae</taxon>
        <taxon>Hypocreales</taxon>
        <taxon>Bionectriaceae</taxon>
        <taxon>Clonostachys</taxon>
    </lineage>
</organism>
<dbReference type="Proteomes" id="UP000766486">
    <property type="component" value="Unassembled WGS sequence"/>
</dbReference>
<evidence type="ECO:0000256" key="3">
    <source>
        <dbReference type="ARBA" id="ARBA00023015"/>
    </source>
</evidence>
<name>A0ABY6U387_BIOOC</name>
<proteinExistence type="predicted"/>
<keyword evidence="1" id="KW-0479">Metal-binding</keyword>
<dbReference type="InterPro" id="IPR007219">
    <property type="entry name" value="XnlR_reg_dom"/>
</dbReference>
<keyword evidence="4" id="KW-0804">Transcription</keyword>
<keyword evidence="5" id="KW-0539">Nucleus</keyword>
<evidence type="ECO:0000256" key="2">
    <source>
        <dbReference type="ARBA" id="ARBA00022833"/>
    </source>
</evidence>
<evidence type="ECO:0000256" key="4">
    <source>
        <dbReference type="ARBA" id="ARBA00023163"/>
    </source>
</evidence>
<dbReference type="Pfam" id="PF04082">
    <property type="entry name" value="Fungal_trans"/>
    <property type="match status" value="1"/>
</dbReference>
<protein>
    <recommendedName>
        <fullName evidence="6">Xylanolytic transcriptional activator regulatory domain-containing protein</fullName>
    </recommendedName>
</protein>
<sequence>MGIALEEEPDHPEGASLDDAAQDAAVGQQNPGPDPAVVALLESLKGTNTSVQVLTTDGCSLPVMDATVAQSSLIFIPDKEEKQTVLDFTKVRLACPIEIEQIQNRWLSQTFPIPKDAVLNYPQNIKALLHRILKSYAGTAIRGRGVLPFIHPLRITDPRLSERLSTCLLLVRVLDNPILGPDQSTPDIIKRKMSDIQDQYRGYYNMDAVEAFQAYLIYTLALFFYVNDYSRDYLAVAMLNLQGLARHVTLQGLVVRKKAPNCRPIWEDWVLAETKRRTILVMYMFDTLLASMHNLPTYLVAELQGLPAPGPKSLWQARVRSHWRSAHDTCIVHWDKNSFLRIVELWPPTPDLTGHEIQLRQNRVDLWLEDVDEFGLVFYTFMASTHGS</sequence>
<evidence type="ECO:0000313" key="8">
    <source>
        <dbReference type="Proteomes" id="UP000766486"/>
    </source>
</evidence>